<dbReference type="SUPFAM" id="SSF52200">
    <property type="entry name" value="Toll/Interleukin receptor TIR domain"/>
    <property type="match status" value="1"/>
</dbReference>
<gene>
    <name evidence="2" type="ORF">SAMN05192574_12165</name>
</gene>
<feature type="domain" description="TIR" evidence="1">
    <location>
        <begin position="44"/>
        <end position="138"/>
    </location>
</feature>
<dbReference type="RefSeq" id="WP_091222470.1">
    <property type="nucleotide sequence ID" value="NZ_FOCL01000021.1"/>
</dbReference>
<keyword evidence="3" id="KW-1185">Reference proteome</keyword>
<dbReference type="OrthoDB" id="9810385at2"/>
<dbReference type="InterPro" id="IPR035897">
    <property type="entry name" value="Toll_tir_struct_dom_sf"/>
</dbReference>
<dbReference type="AlphaFoldDB" id="A0A1H8V0A1"/>
<organism evidence="2 3">
    <name type="scientific">Mucilaginibacter gossypiicola</name>
    <dbReference type="NCBI Taxonomy" id="551995"/>
    <lineage>
        <taxon>Bacteria</taxon>
        <taxon>Pseudomonadati</taxon>
        <taxon>Bacteroidota</taxon>
        <taxon>Sphingobacteriia</taxon>
        <taxon>Sphingobacteriales</taxon>
        <taxon>Sphingobacteriaceae</taxon>
        <taxon>Mucilaginibacter</taxon>
    </lineage>
</organism>
<evidence type="ECO:0000313" key="2">
    <source>
        <dbReference type="EMBL" id="SEP08819.1"/>
    </source>
</evidence>
<name>A0A1H8V0A1_9SPHI</name>
<evidence type="ECO:0000313" key="3">
    <source>
        <dbReference type="Proteomes" id="UP000198942"/>
    </source>
</evidence>
<sequence>MSLLNKQDFKNRSSQKHGLNSRLKSIVNLNESSKSFSYLNKYDIFLSHSFLDAEDVDTLRQDLQDAGFSVYVDWIDDNHLTRENVTSYTATVIRNRMKQCKSLIYAFSVNSVLSKWAQWELGYFDGIDGKVSIAPIFETSQSGEEYKGAEFLGLYPYVTKTLSSFYVHEASDIWVSYSGWLNNSMPVKR</sequence>
<dbReference type="Proteomes" id="UP000198942">
    <property type="component" value="Unassembled WGS sequence"/>
</dbReference>
<protein>
    <submittedName>
        <fullName evidence="2">TIR domain-containing protein</fullName>
    </submittedName>
</protein>
<dbReference type="Pfam" id="PF13676">
    <property type="entry name" value="TIR_2"/>
    <property type="match status" value="1"/>
</dbReference>
<dbReference type="Gene3D" id="3.40.50.10140">
    <property type="entry name" value="Toll/interleukin-1 receptor homology (TIR) domain"/>
    <property type="match status" value="1"/>
</dbReference>
<proteinExistence type="predicted"/>
<accession>A0A1H8V0A1</accession>
<dbReference type="InterPro" id="IPR000157">
    <property type="entry name" value="TIR_dom"/>
</dbReference>
<evidence type="ECO:0000259" key="1">
    <source>
        <dbReference type="Pfam" id="PF13676"/>
    </source>
</evidence>
<dbReference type="EMBL" id="FOCL01000021">
    <property type="protein sequence ID" value="SEP08819.1"/>
    <property type="molecule type" value="Genomic_DNA"/>
</dbReference>
<reference evidence="3" key="1">
    <citation type="submission" date="2016-10" db="EMBL/GenBank/DDBJ databases">
        <authorList>
            <person name="Varghese N."/>
            <person name="Submissions S."/>
        </authorList>
    </citation>
    <scope>NUCLEOTIDE SEQUENCE [LARGE SCALE GENOMIC DNA]</scope>
    <source>
        <strain evidence="3">Gh-48</strain>
    </source>
</reference>
<dbReference type="GO" id="GO:0007165">
    <property type="term" value="P:signal transduction"/>
    <property type="evidence" value="ECO:0007669"/>
    <property type="project" value="InterPro"/>
</dbReference>
<dbReference type="STRING" id="551995.SAMN05192574_12165"/>